<accession>A0A7W3IYN4</accession>
<dbReference type="Proteomes" id="UP000580910">
    <property type="component" value="Unassembled WGS sequence"/>
</dbReference>
<reference evidence="2 3" key="1">
    <citation type="submission" date="2020-07" db="EMBL/GenBank/DDBJ databases">
        <title>Sequencing the genomes of 1000 actinobacteria strains.</title>
        <authorList>
            <person name="Klenk H.-P."/>
        </authorList>
    </citation>
    <scope>NUCLEOTIDE SEQUENCE [LARGE SCALE GENOMIC DNA]</scope>
    <source>
        <strain evidence="2 3">DSM 21349</strain>
    </source>
</reference>
<dbReference type="RefSeq" id="WP_182537822.1">
    <property type="nucleotide sequence ID" value="NZ_JACGXA010000001.1"/>
</dbReference>
<gene>
    <name evidence="2" type="ORF">FB382_001333</name>
</gene>
<dbReference type="AlphaFoldDB" id="A0A7W3IYN4"/>
<keyword evidence="1" id="KW-0732">Signal</keyword>
<evidence type="ECO:0000313" key="2">
    <source>
        <dbReference type="EMBL" id="MBA8803042.1"/>
    </source>
</evidence>
<name>A0A7W3IYN4_9ACTN</name>
<protein>
    <submittedName>
        <fullName evidence="2">Uncharacterized protein</fullName>
    </submittedName>
</protein>
<feature type="chain" id="PRO_5031483502" evidence="1">
    <location>
        <begin position="26"/>
        <end position="168"/>
    </location>
</feature>
<comment type="caution">
    <text evidence="2">The sequence shown here is derived from an EMBL/GenBank/DDBJ whole genome shotgun (WGS) entry which is preliminary data.</text>
</comment>
<dbReference type="EMBL" id="JACGXA010000001">
    <property type="protein sequence ID" value="MBA8803042.1"/>
    <property type="molecule type" value="Genomic_DNA"/>
</dbReference>
<evidence type="ECO:0000313" key="3">
    <source>
        <dbReference type="Proteomes" id="UP000580910"/>
    </source>
</evidence>
<keyword evidence="3" id="KW-1185">Reference proteome</keyword>
<feature type="signal peptide" evidence="1">
    <location>
        <begin position="1"/>
        <end position="25"/>
    </location>
</feature>
<organism evidence="2 3">
    <name type="scientific">Nocardioides ginsengisegetis</name>
    <dbReference type="NCBI Taxonomy" id="661491"/>
    <lineage>
        <taxon>Bacteria</taxon>
        <taxon>Bacillati</taxon>
        <taxon>Actinomycetota</taxon>
        <taxon>Actinomycetes</taxon>
        <taxon>Propionibacteriales</taxon>
        <taxon>Nocardioidaceae</taxon>
        <taxon>Nocardioides</taxon>
    </lineage>
</organism>
<sequence length="168" mass="18433">MTARVAALIAVVMVALSLTLAPATAAKSWPKLVLSRDGHAWSADLGRPLFGAKRRWVPGDGETRTFYARNQSGEDARLRVTFTVSDPTTWLEAGRLRMSVLANGTWTPVRAAGRTGVVHMLARRGEVVPVKVRVRLLPDAGARSMDRSLRFDIAVRLTELSSWKEARA</sequence>
<proteinExistence type="predicted"/>
<evidence type="ECO:0000256" key="1">
    <source>
        <dbReference type="SAM" id="SignalP"/>
    </source>
</evidence>